<evidence type="ECO:0000256" key="3">
    <source>
        <dbReference type="ARBA" id="ARBA00022777"/>
    </source>
</evidence>
<dbReference type="STRING" id="441375.B6ABK8"/>
<keyword evidence="3" id="KW-0418">Kinase</keyword>
<dbReference type="GO" id="GO:0005634">
    <property type="term" value="C:nucleus"/>
    <property type="evidence" value="ECO:0007669"/>
    <property type="project" value="TreeGrafter"/>
</dbReference>
<dbReference type="OrthoDB" id="341578at2759"/>
<feature type="domain" description="Protein kinase" evidence="6">
    <location>
        <begin position="366"/>
        <end position="662"/>
    </location>
</feature>
<dbReference type="Gene3D" id="3.30.200.20">
    <property type="entry name" value="Phosphorylase Kinase, domain 1"/>
    <property type="match status" value="1"/>
</dbReference>
<dbReference type="Gene3D" id="1.10.510.10">
    <property type="entry name" value="Transferase(Phosphotransferase) domain 1"/>
    <property type="match status" value="1"/>
</dbReference>
<dbReference type="GO" id="GO:0004694">
    <property type="term" value="F:eukaryotic translation initiation factor 2alpha kinase activity"/>
    <property type="evidence" value="ECO:0007669"/>
    <property type="project" value="TreeGrafter"/>
</dbReference>
<evidence type="ECO:0000256" key="2">
    <source>
        <dbReference type="ARBA" id="ARBA00022741"/>
    </source>
</evidence>
<dbReference type="EMBL" id="DS989727">
    <property type="protein sequence ID" value="EEA05760.1"/>
    <property type="molecule type" value="Genomic_DNA"/>
</dbReference>
<evidence type="ECO:0000259" key="6">
    <source>
        <dbReference type="PROSITE" id="PS50011"/>
    </source>
</evidence>
<dbReference type="InterPro" id="IPR016135">
    <property type="entry name" value="UBQ-conjugating_enzyme/RWD"/>
</dbReference>
<protein>
    <recommendedName>
        <fullName evidence="6">Protein kinase domain-containing protein</fullName>
    </recommendedName>
</protein>
<keyword evidence="8" id="KW-1185">Reference proteome</keyword>
<dbReference type="PANTHER" id="PTHR11042:SF136">
    <property type="entry name" value="EIF-2-ALPHA KINASE GCN2"/>
    <property type="match status" value="1"/>
</dbReference>
<keyword evidence="4" id="KW-0067">ATP-binding</keyword>
<organism evidence="7 8">
    <name type="scientific">Cryptosporidium muris (strain RN66)</name>
    <dbReference type="NCBI Taxonomy" id="441375"/>
    <lineage>
        <taxon>Eukaryota</taxon>
        <taxon>Sar</taxon>
        <taxon>Alveolata</taxon>
        <taxon>Apicomplexa</taxon>
        <taxon>Conoidasida</taxon>
        <taxon>Coccidia</taxon>
        <taxon>Eucoccidiorida</taxon>
        <taxon>Eimeriorina</taxon>
        <taxon>Cryptosporidiidae</taxon>
        <taxon>Cryptosporidium</taxon>
    </lineage>
</organism>
<proteinExistence type="predicted"/>
<dbReference type="RefSeq" id="XP_002140109.1">
    <property type="nucleotide sequence ID" value="XM_002140073.1"/>
</dbReference>
<accession>B6ABK8</accession>
<dbReference type="VEuPathDB" id="CryptoDB:CMU_027700"/>
<keyword evidence="5" id="KW-0652">Protein synthesis inhibitor</keyword>
<dbReference type="GO" id="GO:0017148">
    <property type="term" value="P:negative regulation of translation"/>
    <property type="evidence" value="ECO:0007669"/>
    <property type="project" value="UniProtKB-KW"/>
</dbReference>
<evidence type="ECO:0000256" key="4">
    <source>
        <dbReference type="ARBA" id="ARBA00022840"/>
    </source>
</evidence>
<sequence>MVRVNEKPNQLDDGFNSDIKGKIVSIPLYPLKPQTIDGDDPFLIQINEVIALDAIYGNIIVHNGGGFIVPGASGISDSNIQFSSIYQTYFDDKNDVDYQVYFIPKEVTNSELTTLDIKDNCFNSKLVLYSLVLSRNASDSVSFKNRRYWRRNRIFARLSVCYPQIYPVKNPTLIFEFSFELPESILNKLEDGIVTILCNRSRNQECIFQVLEHLEVVLDDLCNYLQLSEDLWEQMRRVNYQKEFEKHLESNNISKTTSNGMTINTEENPSIASAEDIDPLSIRNFVRFSEKVEAKLFYGRKSNIESGPLDDALLGDTESCNSSKKVGKYLKSDEISQENDSSVVFLEEDISKDEGFLLSSRFYRDFQPLNLIYKSDFVLCTSALHQIDQNIYHVIRYKIPPILNESMRDVIFSRISSLAMLQHRCITRYYQCWIESTFDKKTRATKNLFFFIQSESLGNSKTLYEEVFKGKISHKEPDIIWSLLRQLLELFSYCHKKDVYHMALSSKCVYLNSDLYGFSIKVSNFLFGPSDMLTSSWDHLTKDSTSIFKSFSKENAIKYDLYCIGMIFIEMWTSALKIDETSNTSEYLLQWILSDKIQLLEEKCNSVSENEERGSKIDHYKFSEIPSVLCQIPKSALIVMYKLLHKEDTLKSANEILRSTLLPCSVDKVSFELYLSMLNYSDTYESNITMNTLFSRYVDDISSAAFLFDIQQEEKLNLMDLTINNIVKTNITDVLQTHGFIPSSIPLLYPVSKSLLNYSSPSNFEKLLIKSKYRTRNPHLLLDISNTLLALPVSIPDCIASMVSTLFEELNSNSNSASGTTISNNLNTSLSTDSIIQRYNLQSIYEQPKSDDKITFGPPRSNLGLTFDILLFSQESDTLTDSDCKKYLTNSGISYEIFLTELETLLLSIRLIIPWMNYWEDTPIVRWTYPPLILALIDDCSAISSETSNSRSISNQITSPHAIYENMRKDSCIHLKDSLMELKQILGQKFMINWEPGGDGSFKLNNIFENLLYEKLQNYMKSEETNNLFKMLTIAIEVMTLTSGFISDERTRAEFIFDPLMEYDQFTYDVTGLIYIINSNRSDDDIIYAMGGRYDKKLQNSLSQFLQPNSSSLSQLQYLQPQLNYYNFDRINNPQSALSSRSIVNNTACSSLITSVYGILGEIAIELIMKNTSEMARSHSMEFRKTGGLINGISYSQVLSKHTSIAINSSTILIEPLILLQSCYPKVVVVTQKNKLQLLVLSLARQLWLNGIRCEYRLAPVQYLSIFVDKLKKGTLVELLVVVMKTNKPTTNSLYNASNISIDENESVVNSFTNNSNSPLQSTLTSNASEATIDLKSVSFRLESIASPFHEINMNGGKIILESEEEVINYIHSRRRK</sequence>
<dbReference type="Proteomes" id="UP000001460">
    <property type="component" value="Unassembled WGS sequence"/>
</dbReference>
<dbReference type="InterPro" id="IPR050339">
    <property type="entry name" value="CC_SR_Kinase"/>
</dbReference>
<dbReference type="GeneID" id="6994755"/>
<dbReference type="GO" id="GO:0005524">
    <property type="term" value="F:ATP binding"/>
    <property type="evidence" value="ECO:0007669"/>
    <property type="project" value="UniProtKB-KW"/>
</dbReference>
<keyword evidence="1" id="KW-0808">Transferase</keyword>
<dbReference type="InterPro" id="IPR011009">
    <property type="entry name" value="Kinase-like_dom_sf"/>
</dbReference>
<dbReference type="GO" id="GO:0005829">
    <property type="term" value="C:cytosol"/>
    <property type="evidence" value="ECO:0007669"/>
    <property type="project" value="TreeGrafter"/>
</dbReference>
<dbReference type="SUPFAM" id="SSF56112">
    <property type="entry name" value="Protein kinase-like (PK-like)"/>
    <property type="match status" value="1"/>
</dbReference>
<dbReference type="PANTHER" id="PTHR11042">
    <property type="entry name" value="EUKARYOTIC TRANSLATION INITIATION FACTOR 2-ALPHA KINASE EIF2-ALPHA KINASE -RELATED"/>
    <property type="match status" value="1"/>
</dbReference>
<keyword evidence="2" id="KW-0547">Nucleotide-binding</keyword>
<reference evidence="7" key="1">
    <citation type="submission" date="2008-06" db="EMBL/GenBank/DDBJ databases">
        <authorList>
            <person name="Lorenzi H."/>
            <person name="Inman J."/>
            <person name="Miller J."/>
            <person name="Schobel S."/>
            <person name="Amedeo P."/>
            <person name="Caler E.V."/>
            <person name="da Silva J."/>
        </authorList>
    </citation>
    <scope>NUCLEOTIDE SEQUENCE [LARGE SCALE GENOMIC DNA]</scope>
    <source>
        <strain evidence="7">RN66</strain>
    </source>
</reference>
<dbReference type="SUPFAM" id="SSF54495">
    <property type="entry name" value="UBC-like"/>
    <property type="match status" value="1"/>
</dbReference>
<gene>
    <name evidence="7" type="ORF">CMU_027700</name>
</gene>
<name>B6ABK8_CRYMR</name>
<dbReference type="OMA" id="GMTINTE"/>
<dbReference type="eggNOG" id="ENOG502SXKM">
    <property type="taxonomic scope" value="Eukaryota"/>
</dbReference>
<dbReference type="InterPro" id="IPR000719">
    <property type="entry name" value="Prot_kinase_dom"/>
</dbReference>
<evidence type="ECO:0000313" key="7">
    <source>
        <dbReference type="EMBL" id="EEA05760.1"/>
    </source>
</evidence>
<evidence type="ECO:0000313" key="8">
    <source>
        <dbReference type="Proteomes" id="UP000001460"/>
    </source>
</evidence>
<evidence type="ECO:0000256" key="5">
    <source>
        <dbReference type="ARBA" id="ARBA00023193"/>
    </source>
</evidence>
<evidence type="ECO:0000256" key="1">
    <source>
        <dbReference type="ARBA" id="ARBA00022679"/>
    </source>
</evidence>
<dbReference type="PROSITE" id="PS50011">
    <property type="entry name" value="PROTEIN_KINASE_DOM"/>
    <property type="match status" value="1"/>
</dbReference>